<proteinExistence type="predicted"/>
<name>A0A4U0FF16_9BACL</name>
<dbReference type="RefSeq" id="WP_136776782.1">
    <property type="nucleotide sequence ID" value="NZ_SUPK01000002.1"/>
</dbReference>
<reference evidence="2 3" key="1">
    <citation type="submission" date="2019-04" db="EMBL/GenBank/DDBJ databases">
        <title>Cohnella sp. nov., isolated from soil.</title>
        <authorList>
            <person name="Kim W."/>
        </authorList>
    </citation>
    <scope>NUCLEOTIDE SEQUENCE [LARGE SCALE GENOMIC DNA]</scope>
    <source>
        <strain evidence="2 3">CAU 1483</strain>
    </source>
</reference>
<dbReference type="Proteomes" id="UP000309673">
    <property type="component" value="Unassembled WGS sequence"/>
</dbReference>
<gene>
    <name evidence="2" type="ORF">E5161_05905</name>
</gene>
<evidence type="ECO:0000256" key="1">
    <source>
        <dbReference type="SAM" id="MobiDB-lite"/>
    </source>
</evidence>
<evidence type="ECO:0000313" key="3">
    <source>
        <dbReference type="Proteomes" id="UP000309673"/>
    </source>
</evidence>
<organism evidence="2 3">
    <name type="scientific">Cohnella pontilimi</name>
    <dbReference type="NCBI Taxonomy" id="2564100"/>
    <lineage>
        <taxon>Bacteria</taxon>
        <taxon>Bacillati</taxon>
        <taxon>Bacillota</taxon>
        <taxon>Bacilli</taxon>
        <taxon>Bacillales</taxon>
        <taxon>Paenibacillaceae</taxon>
        <taxon>Cohnella</taxon>
    </lineage>
</organism>
<evidence type="ECO:0000313" key="2">
    <source>
        <dbReference type="EMBL" id="TJY43418.1"/>
    </source>
</evidence>
<dbReference type="EMBL" id="SUPK01000002">
    <property type="protein sequence ID" value="TJY43418.1"/>
    <property type="molecule type" value="Genomic_DNA"/>
</dbReference>
<comment type="caution">
    <text evidence="2">The sequence shown here is derived from an EMBL/GenBank/DDBJ whole genome shotgun (WGS) entry which is preliminary data.</text>
</comment>
<dbReference type="AlphaFoldDB" id="A0A4U0FF16"/>
<keyword evidence="3" id="KW-1185">Reference proteome</keyword>
<dbReference type="Pfam" id="PF14006">
    <property type="entry name" value="YqzL"/>
    <property type="match status" value="1"/>
</dbReference>
<sequence length="52" mass="5704">MRDFTWHVFRQTGDIEAYLLYKEMDKLGSSDGQPEGAPEQEDGGSAGEAVPS</sequence>
<protein>
    <submittedName>
        <fullName evidence="2">YqzL family protein</fullName>
    </submittedName>
</protein>
<accession>A0A4U0FF16</accession>
<dbReference type="InterPro" id="IPR025617">
    <property type="entry name" value="YqzL"/>
</dbReference>
<feature type="region of interest" description="Disordered" evidence="1">
    <location>
        <begin position="26"/>
        <end position="52"/>
    </location>
</feature>
<dbReference type="OrthoDB" id="1650227at2"/>